<dbReference type="Proteomes" id="UP000276899">
    <property type="component" value="Chromosome"/>
</dbReference>
<gene>
    <name evidence="1" type="ORF">NCTC11923_01708</name>
</gene>
<organism evidence="1 2">
    <name type="scientific">Actinomyces slackii</name>
    <dbReference type="NCBI Taxonomy" id="52774"/>
    <lineage>
        <taxon>Bacteria</taxon>
        <taxon>Bacillati</taxon>
        <taxon>Actinomycetota</taxon>
        <taxon>Actinomycetes</taxon>
        <taxon>Actinomycetales</taxon>
        <taxon>Actinomycetaceae</taxon>
        <taxon>Actinomyces</taxon>
    </lineage>
</organism>
<name>A0A448KDP4_9ACTO</name>
<evidence type="ECO:0000313" key="2">
    <source>
        <dbReference type="Proteomes" id="UP000276899"/>
    </source>
</evidence>
<protein>
    <submittedName>
        <fullName evidence="1">Uncharacterized protein</fullName>
    </submittedName>
</protein>
<dbReference type="EMBL" id="LR134363">
    <property type="protein sequence ID" value="VEG75056.1"/>
    <property type="molecule type" value="Genomic_DNA"/>
</dbReference>
<sequence length="94" mass="10043">MARDDLIDPRPLAWESWTQIDETTIEVTLTTGPQSCVGVSATVTEDADTVTIDLAEGAIPGADGDCPAMALRTTLRVTLDEPLGDRSVTQAEQR</sequence>
<evidence type="ECO:0000313" key="1">
    <source>
        <dbReference type="EMBL" id="VEG75056.1"/>
    </source>
</evidence>
<dbReference type="KEGG" id="asla:NCTC11923_01708"/>
<reference evidence="1 2" key="1">
    <citation type="submission" date="2018-12" db="EMBL/GenBank/DDBJ databases">
        <authorList>
            <consortium name="Pathogen Informatics"/>
        </authorList>
    </citation>
    <scope>NUCLEOTIDE SEQUENCE [LARGE SCALE GENOMIC DNA]</scope>
    <source>
        <strain evidence="1 2">NCTC11923</strain>
    </source>
</reference>
<accession>A0A448KDP4</accession>
<keyword evidence="2" id="KW-1185">Reference proteome</keyword>
<dbReference type="AlphaFoldDB" id="A0A448KDP4"/>
<proteinExistence type="predicted"/>